<evidence type="ECO:0000259" key="2">
    <source>
        <dbReference type="Pfam" id="PF04542"/>
    </source>
</evidence>
<protein>
    <submittedName>
        <fullName evidence="4">Sigma-70 family RNA polymerase sigma factor</fullName>
    </submittedName>
</protein>
<evidence type="ECO:0000256" key="1">
    <source>
        <dbReference type="SAM" id="MobiDB-lite"/>
    </source>
</evidence>
<feature type="domain" description="RNA polymerase sigma-70 region 2" evidence="2">
    <location>
        <begin position="10"/>
        <end position="74"/>
    </location>
</feature>
<proteinExistence type="predicted"/>
<reference evidence="4 5" key="1">
    <citation type="submission" date="2021-07" db="EMBL/GenBank/DDBJ databases">
        <title>Paenibacillus radiodurans sp. nov., isolated from the southeastern edge of Tengger Desert.</title>
        <authorList>
            <person name="Zhang G."/>
        </authorList>
    </citation>
    <scope>NUCLEOTIDE SEQUENCE [LARGE SCALE GENOMIC DNA]</scope>
    <source>
        <strain evidence="4 5">CCM 7311</strain>
    </source>
</reference>
<dbReference type="EMBL" id="JAHZIK010001909">
    <property type="protein sequence ID" value="MBW7459921.1"/>
    <property type="molecule type" value="Genomic_DNA"/>
</dbReference>
<feature type="non-terminal residue" evidence="4">
    <location>
        <position position="200"/>
    </location>
</feature>
<evidence type="ECO:0000313" key="5">
    <source>
        <dbReference type="Proteomes" id="UP001519887"/>
    </source>
</evidence>
<evidence type="ECO:0000313" key="4">
    <source>
        <dbReference type="EMBL" id="MBW7459921.1"/>
    </source>
</evidence>
<comment type="caution">
    <text evidence="4">The sequence shown here is derived from an EMBL/GenBank/DDBJ whole genome shotgun (WGS) entry which is preliminary data.</text>
</comment>
<dbReference type="InterPro" id="IPR036388">
    <property type="entry name" value="WH-like_DNA-bd_sf"/>
</dbReference>
<feature type="region of interest" description="Disordered" evidence="1">
    <location>
        <begin position="163"/>
        <end position="185"/>
    </location>
</feature>
<dbReference type="SUPFAM" id="SSF88659">
    <property type="entry name" value="Sigma3 and sigma4 domains of RNA polymerase sigma factors"/>
    <property type="match status" value="1"/>
</dbReference>
<dbReference type="Pfam" id="PF04542">
    <property type="entry name" value="Sigma70_r2"/>
    <property type="match status" value="1"/>
</dbReference>
<dbReference type="InterPro" id="IPR013325">
    <property type="entry name" value="RNA_pol_sigma_r2"/>
</dbReference>
<feature type="domain" description="RNA polymerase sigma factor 70 region 4 type 2" evidence="3">
    <location>
        <begin position="111"/>
        <end position="162"/>
    </location>
</feature>
<accession>A0ABS7CG69</accession>
<name>A0ABS7CG69_9BACL</name>
<dbReference type="PANTHER" id="PTHR30173:SF36">
    <property type="entry name" value="ECF RNA POLYMERASE SIGMA FACTOR SIGJ"/>
    <property type="match status" value="1"/>
</dbReference>
<dbReference type="InterPro" id="IPR052704">
    <property type="entry name" value="ECF_Sigma-70_Domain"/>
</dbReference>
<dbReference type="Proteomes" id="UP001519887">
    <property type="component" value="Unassembled WGS sequence"/>
</dbReference>
<organism evidence="4 5">
    <name type="scientific">Paenibacillus sepulcri</name>
    <dbReference type="NCBI Taxonomy" id="359917"/>
    <lineage>
        <taxon>Bacteria</taxon>
        <taxon>Bacillati</taxon>
        <taxon>Bacillota</taxon>
        <taxon>Bacilli</taxon>
        <taxon>Bacillales</taxon>
        <taxon>Paenibacillaceae</taxon>
        <taxon>Paenibacillus</taxon>
    </lineage>
</organism>
<keyword evidence="5" id="KW-1185">Reference proteome</keyword>
<evidence type="ECO:0000259" key="3">
    <source>
        <dbReference type="Pfam" id="PF08281"/>
    </source>
</evidence>
<dbReference type="NCBIfam" id="TIGR02937">
    <property type="entry name" value="sigma70-ECF"/>
    <property type="match status" value="1"/>
</dbReference>
<dbReference type="Gene3D" id="1.10.1740.10">
    <property type="match status" value="1"/>
</dbReference>
<dbReference type="InterPro" id="IPR014284">
    <property type="entry name" value="RNA_pol_sigma-70_dom"/>
</dbReference>
<dbReference type="SUPFAM" id="SSF88946">
    <property type="entry name" value="Sigma2 domain of RNA polymerase sigma factors"/>
    <property type="match status" value="1"/>
</dbReference>
<dbReference type="PANTHER" id="PTHR30173">
    <property type="entry name" value="SIGMA 19 FACTOR"/>
    <property type="match status" value="1"/>
</dbReference>
<dbReference type="InterPro" id="IPR013324">
    <property type="entry name" value="RNA_pol_sigma_r3/r4-like"/>
</dbReference>
<dbReference type="InterPro" id="IPR007627">
    <property type="entry name" value="RNA_pol_sigma70_r2"/>
</dbReference>
<gene>
    <name evidence="4" type="ORF">K0U00_38260</name>
</gene>
<dbReference type="InterPro" id="IPR013249">
    <property type="entry name" value="RNA_pol_sigma70_r4_t2"/>
</dbReference>
<dbReference type="Pfam" id="PF08281">
    <property type="entry name" value="Sigma70_r4_2"/>
    <property type="match status" value="1"/>
</dbReference>
<dbReference type="Gene3D" id="1.10.10.10">
    <property type="entry name" value="Winged helix-like DNA-binding domain superfamily/Winged helix DNA-binding domain"/>
    <property type="match status" value="1"/>
</dbReference>
<sequence>MGNASFTDQMYASYKTLLFTLAYRMLGSVMDAEDIVHEAFLSYNAADSERIHNIKSYLCKIVTNRCIDRLRSSQKKRELYVGTWLPEPLVTGQSGSEDPYDAYARQESLSMAYLLLLQQLSWVERAVFLLREVLQYEYDEIAEIVGKSPANCRQIFHRARRSIKPPSTQQEMGSSAADRLPKPQNDQLADMVNQFVSALT</sequence>